<evidence type="ECO:0000256" key="1">
    <source>
        <dbReference type="SAM" id="MobiDB-lite"/>
    </source>
</evidence>
<accession>A0A9W3FV26</accession>
<name>A0A9W3FV26_CAMBA</name>
<proteinExistence type="predicted"/>
<organism evidence="2">
    <name type="scientific">Camelus bactrianus</name>
    <name type="common">Bactrian camel</name>
    <dbReference type="NCBI Taxonomy" id="9837"/>
    <lineage>
        <taxon>Eukaryota</taxon>
        <taxon>Metazoa</taxon>
        <taxon>Chordata</taxon>
        <taxon>Craniata</taxon>
        <taxon>Vertebrata</taxon>
        <taxon>Euteleostomi</taxon>
        <taxon>Mammalia</taxon>
        <taxon>Eutheria</taxon>
        <taxon>Laurasiatheria</taxon>
        <taxon>Artiodactyla</taxon>
        <taxon>Tylopoda</taxon>
        <taxon>Camelidae</taxon>
        <taxon>Camelus</taxon>
    </lineage>
</organism>
<protein>
    <submittedName>
        <fullName evidence="2">Uncharacterized protein LOC123614791</fullName>
    </submittedName>
</protein>
<reference evidence="2" key="1">
    <citation type="submission" date="2025-08" db="UniProtKB">
        <authorList>
            <consortium name="RefSeq"/>
        </authorList>
    </citation>
    <scope>IDENTIFICATION</scope>
    <source>
        <tissue evidence="2">Blood</tissue>
    </source>
</reference>
<dbReference type="RefSeq" id="XP_045367280.1">
    <property type="nucleotide sequence ID" value="XM_045511324.1"/>
</dbReference>
<dbReference type="AlphaFoldDB" id="A0A9W3FV26"/>
<gene>
    <name evidence="2" type="primary">LOC123614791</name>
</gene>
<evidence type="ECO:0000313" key="2">
    <source>
        <dbReference type="RefSeq" id="XP_045367280.1"/>
    </source>
</evidence>
<sequence length="202" mass="21685">MGSGINEIEATDDLQCFLVHKRSRTTVADLPTNTGLPAHTGLLSTLPATPGHGLREDSRQARRSSGKDGAEPGARWKGGAACTSSRASTGLLGNIVLCRESRLRLLEGGLQFPSVLGSLCAARLRSLATNAAIKACFAPGLMLASVVEWPTRPSWSWGTGYLSQTSERQEVKLSLCWKPISVEEFESFLFRGFKFSSGTKSL</sequence>
<feature type="compositionally biased region" description="Basic and acidic residues" evidence="1">
    <location>
        <begin position="53"/>
        <end position="70"/>
    </location>
</feature>
<feature type="region of interest" description="Disordered" evidence="1">
    <location>
        <begin position="29"/>
        <end position="81"/>
    </location>
</feature>